<proteinExistence type="predicted"/>
<comment type="caution">
    <text evidence="2">The sequence shown here is derived from an EMBL/GenBank/DDBJ whole genome shotgun (WGS) entry which is preliminary data.</text>
</comment>
<sequence length="80" mass="8965">MNMIGRKSPILISRAPGTRRTSSSSGGTSCTRPSTYQRFVSVSLKRGCWIPEEDAQLRELVEKMRIGNFIPYTQSNDVTL</sequence>
<feature type="region of interest" description="Disordered" evidence="1">
    <location>
        <begin position="1"/>
        <end position="33"/>
    </location>
</feature>
<evidence type="ECO:0000313" key="3">
    <source>
        <dbReference type="Proteomes" id="UP001219934"/>
    </source>
</evidence>
<dbReference type="EMBL" id="JAPTMU010000244">
    <property type="protein sequence ID" value="KAJ4919873.1"/>
    <property type="molecule type" value="Genomic_DNA"/>
</dbReference>
<organism evidence="2 3">
    <name type="scientific">Pogonophryne albipinna</name>
    <dbReference type="NCBI Taxonomy" id="1090488"/>
    <lineage>
        <taxon>Eukaryota</taxon>
        <taxon>Metazoa</taxon>
        <taxon>Chordata</taxon>
        <taxon>Craniata</taxon>
        <taxon>Vertebrata</taxon>
        <taxon>Euteleostomi</taxon>
        <taxon>Actinopterygii</taxon>
        <taxon>Neopterygii</taxon>
        <taxon>Teleostei</taxon>
        <taxon>Neoteleostei</taxon>
        <taxon>Acanthomorphata</taxon>
        <taxon>Eupercaria</taxon>
        <taxon>Perciformes</taxon>
        <taxon>Notothenioidei</taxon>
        <taxon>Pogonophryne</taxon>
    </lineage>
</organism>
<feature type="compositionally biased region" description="Low complexity" evidence="1">
    <location>
        <begin position="13"/>
        <end position="33"/>
    </location>
</feature>
<accession>A0AAD6F3Q0</accession>
<name>A0AAD6F3Q0_9TELE</name>
<dbReference type="Proteomes" id="UP001219934">
    <property type="component" value="Unassembled WGS sequence"/>
</dbReference>
<evidence type="ECO:0000313" key="2">
    <source>
        <dbReference type="EMBL" id="KAJ4919873.1"/>
    </source>
</evidence>
<reference evidence="2" key="1">
    <citation type="submission" date="2022-11" db="EMBL/GenBank/DDBJ databases">
        <title>Chromosome-level genome of Pogonophryne albipinna.</title>
        <authorList>
            <person name="Jo E."/>
        </authorList>
    </citation>
    <scope>NUCLEOTIDE SEQUENCE</scope>
    <source>
        <strain evidence="2">SGF0006</strain>
        <tissue evidence="2">Muscle</tissue>
    </source>
</reference>
<protein>
    <submittedName>
        <fullName evidence="2">Uncharacterized protein</fullName>
    </submittedName>
</protein>
<dbReference type="AlphaFoldDB" id="A0AAD6F3Q0"/>
<gene>
    <name evidence="2" type="ORF">JOQ06_004202</name>
</gene>
<evidence type="ECO:0000256" key="1">
    <source>
        <dbReference type="SAM" id="MobiDB-lite"/>
    </source>
</evidence>
<keyword evidence="3" id="KW-1185">Reference proteome</keyword>